<reference evidence="1 2" key="1">
    <citation type="journal article" date="2024" name="G3 (Bethesda)">
        <title>Genome assembly of Hibiscus sabdariffa L. provides insights into metabolisms of medicinal natural products.</title>
        <authorList>
            <person name="Kim T."/>
        </authorList>
    </citation>
    <scope>NUCLEOTIDE SEQUENCE [LARGE SCALE GENOMIC DNA]</scope>
    <source>
        <strain evidence="1">TK-2024</strain>
        <tissue evidence="1">Old leaves</tissue>
    </source>
</reference>
<evidence type="ECO:0000313" key="2">
    <source>
        <dbReference type="Proteomes" id="UP001396334"/>
    </source>
</evidence>
<accession>A0ABR1ZT98</accession>
<name>A0ABR1ZT98_9ROSI</name>
<sequence length="92" mass="10030">MGFLWLWVDGLCFLLGGLSRAAFGLETVVVNERVKGAVALRDDDEWSGLRWVKACSMEMEEGVTGDAEGWFINGDEELMVVVDVMEVSGGTA</sequence>
<organism evidence="1 2">
    <name type="scientific">Hibiscus sabdariffa</name>
    <name type="common">roselle</name>
    <dbReference type="NCBI Taxonomy" id="183260"/>
    <lineage>
        <taxon>Eukaryota</taxon>
        <taxon>Viridiplantae</taxon>
        <taxon>Streptophyta</taxon>
        <taxon>Embryophyta</taxon>
        <taxon>Tracheophyta</taxon>
        <taxon>Spermatophyta</taxon>
        <taxon>Magnoliopsida</taxon>
        <taxon>eudicotyledons</taxon>
        <taxon>Gunneridae</taxon>
        <taxon>Pentapetalae</taxon>
        <taxon>rosids</taxon>
        <taxon>malvids</taxon>
        <taxon>Malvales</taxon>
        <taxon>Malvaceae</taxon>
        <taxon>Malvoideae</taxon>
        <taxon>Hibiscus</taxon>
    </lineage>
</organism>
<dbReference type="Proteomes" id="UP001396334">
    <property type="component" value="Unassembled WGS sequence"/>
</dbReference>
<proteinExistence type="predicted"/>
<evidence type="ECO:0000313" key="1">
    <source>
        <dbReference type="EMBL" id="KAK8483919.1"/>
    </source>
</evidence>
<comment type="caution">
    <text evidence="1">The sequence shown here is derived from an EMBL/GenBank/DDBJ whole genome shotgun (WGS) entry which is preliminary data.</text>
</comment>
<dbReference type="EMBL" id="JBBPBN010000611">
    <property type="protein sequence ID" value="KAK8483919.1"/>
    <property type="molecule type" value="Genomic_DNA"/>
</dbReference>
<protein>
    <submittedName>
        <fullName evidence="1">Uncharacterized protein</fullName>
    </submittedName>
</protein>
<gene>
    <name evidence="1" type="ORF">V6N11_057438</name>
</gene>
<keyword evidence="2" id="KW-1185">Reference proteome</keyword>